<organism evidence="10 11">
    <name type="scientific">Paraburkholderia acidisoli</name>
    <dbReference type="NCBI Taxonomy" id="2571748"/>
    <lineage>
        <taxon>Bacteria</taxon>
        <taxon>Pseudomonadati</taxon>
        <taxon>Pseudomonadota</taxon>
        <taxon>Betaproteobacteria</taxon>
        <taxon>Burkholderiales</taxon>
        <taxon>Burkholderiaceae</taxon>
        <taxon>Paraburkholderia</taxon>
    </lineage>
</organism>
<dbReference type="AlphaFoldDB" id="A0A7Z2JGN8"/>
<dbReference type="InterPro" id="IPR011990">
    <property type="entry name" value="TPR-like_helical_dom_sf"/>
</dbReference>
<feature type="repeat" description="TPR" evidence="8">
    <location>
        <begin position="162"/>
        <end position="195"/>
    </location>
</feature>
<dbReference type="InterPro" id="IPR029489">
    <property type="entry name" value="OGT/SEC/SPY_C"/>
</dbReference>
<proteinExistence type="inferred from homology"/>
<dbReference type="EC" id="2.4.1.255" evidence="3"/>
<evidence type="ECO:0000256" key="1">
    <source>
        <dbReference type="ARBA" id="ARBA00004922"/>
    </source>
</evidence>
<feature type="repeat" description="TPR" evidence="8">
    <location>
        <begin position="196"/>
        <end position="229"/>
    </location>
</feature>
<dbReference type="Pfam" id="PF13432">
    <property type="entry name" value="TPR_16"/>
    <property type="match status" value="1"/>
</dbReference>
<dbReference type="Pfam" id="PF13414">
    <property type="entry name" value="TPR_11"/>
    <property type="match status" value="1"/>
</dbReference>
<dbReference type="KEGG" id="pacs:FAZ98_13365"/>
<evidence type="ECO:0000313" key="11">
    <source>
        <dbReference type="Proteomes" id="UP000433577"/>
    </source>
</evidence>
<dbReference type="InterPro" id="IPR051939">
    <property type="entry name" value="Glycosyltr_41/O-GlcNAc_trsf"/>
</dbReference>
<feature type="repeat" description="TPR" evidence="8">
    <location>
        <begin position="128"/>
        <end position="161"/>
    </location>
</feature>
<dbReference type="OrthoDB" id="101857at2"/>
<dbReference type="Pfam" id="PF14559">
    <property type="entry name" value="TPR_19"/>
    <property type="match status" value="1"/>
</dbReference>
<dbReference type="Pfam" id="PF13844">
    <property type="entry name" value="Glyco_transf_41"/>
    <property type="match status" value="2"/>
</dbReference>
<sequence>MTVPHAPSASAASASANPAASAASAGTTAYETALAAWRAGAHEAASAGCQRALDADPHHHDALHLAGVLQLGRDRAAARAFFMRALAVRETPGVLVSFALTCDAAETAQAAQAHTALQRALELDPLHPDALNNFANLHAARGDVATAMALFERLIAAQPGNAIAHYNFGSLLLGGGQPARAAGPLRRALELDPAHVSAHVNLGNALIALNRLEEARALLEAARALAPEAPDVLINLGSVQRLLGGYEAARALLMHALELAPANASAWNNLGNVFYDLGQIDEARVAALRAIELRPNFADAHGNLGNALKAAGDVEAALAAYRGALACDPNNRGARSNLVYMLAFATEDAAAIRAEAEAYTARHEAPLLAQAVAYANVPDPARRLRVGYVSPDFRNHCQSLFTLPLFAHHDRAAFEIVCYATLAQPDAITAQLAARVDHWRDAHALTDAQLAQQIRDDGIDVLVDLTLYMAGARRDVFALRPAPVQVAWLAYPGTTGSRAIGWRLTDPWLDPPGAPGIDAQYTERSLRLPDTFWCYAPLDAPDEVGALPALAASHLTFGCLNNPCKLTDATLALWSGVFAALPEARLVLMAPPGQARARLAERLAAHGMSAARVRFVGFQARADYLRTWSQVDIALDTFPYNGHTTSLDAFWMGVPVPTRVGASAASRAGLSLLENLGLSELVAHDNAAYAAIVVALAHDLPRLATLRAGLRARMAASPLMDAARFSRGIEAAYRHMWRDWCESERSV</sequence>
<keyword evidence="6" id="KW-0677">Repeat</keyword>
<reference evidence="10 11" key="1">
    <citation type="submission" date="2019-12" db="EMBL/GenBank/DDBJ databases">
        <title>Paraburkholderia acidiphila 7Q-K02 sp. nov and Paraburkholderia acidisoli DHF22 sp. nov., two strains isolated from forest soil.</title>
        <authorList>
            <person name="Gao Z."/>
            <person name="Qiu L."/>
        </authorList>
    </citation>
    <scope>NUCLEOTIDE SEQUENCE [LARGE SCALE GENOMIC DNA]</scope>
    <source>
        <strain evidence="10 11">DHF22</strain>
    </source>
</reference>
<dbReference type="SMART" id="SM00028">
    <property type="entry name" value="TPR"/>
    <property type="match status" value="7"/>
</dbReference>
<dbReference type="Gene3D" id="3.40.50.11380">
    <property type="match status" value="1"/>
</dbReference>
<dbReference type="RefSeq" id="WP_158951639.1">
    <property type="nucleotide sequence ID" value="NZ_CP046913.1"/>
</dbReference>
<evidence type="ECO:0000256" key="6">
    <source>
        <dbReference type="ARBA" id="ARBA00022737"/>
    </source>
</evidence>
<evidence type="ECO:0000259" key="9">
    <source>
        <dbReference type="Pfam" id="PF13844"/>
    </source>
</evidence>
<dbReference type="InterPro" id="IPR019734">
    <property type="entry name" value="TPR_rpt"/>
</dbReference>
<dbReference type="SUPFAM" id="SSF48452">
    <property type="entry name" value="TPR-like"/>
    <property type="match status" value="1"/>
</dbReference>
<gene>
    <name evidence="10" type="ORF">FAZ98_13365</name>
</gene>
<evidence type="ECO:0000256" key="7">
    <source>
        <dbReference type="ARBA" id="ARBA00022803"/>
    </source>
</evidence>
<evidence type="ECO:0000256" key="8">
    <source>
        <dbReference type="PROSITE-ProRule" id="PRU00339"/>
    </source>
</evidence>
<accession>A0A7Z2JGN8</accession>
<dbReference type="PROSITE" id="PS50293">
    <property type="entry name" value="TPR_REGION"/>
    <property type="match status" value="1"/>
</dbReference>
<name>A0A7Z2JGN8_9BURK</name>
<dbReference type="PANTHER" id="PTHR44835">
    <property type="entry name" value="UDP-N-ACETYLGLUCOSAMINE--PEPTIDE N-ACETYLGLUCOSAMINYLTRANSFERASE SPINDLY-RELATED"/>
    <property type="match status" value="1"/>
</dbReference>
<evidence type="ECO:0000256" key="3">
    <source>
        <dbReference type="ARBA" id="ARBA00011970"/>
    </source>
</evidence>
<feature type="repeat" description="TPR" evidence="8">
    <location>
        <begin position="298"/>
        <end position="331"/>
    </location>
</feature>
<comment type="similarity">
    <text evidence="2">Belongs to the glycosyltransferase 41 family. O-GlcNAc transferase subfamily.</text>
</comment>
<dbReference type="EMBL" id="CP046913">
    <property type="protein sequence ID" value="QGZ62634.1"/>
    <property type="molecule type" value="Genomic_DNA"/>
</dbReference>
<keyword evidence="4" id="KW-0328">Glycosyltransferase</keyword>
<feature type="domain" description="O-GlcNAc transferase C-terminal" evidence="9">
    <location>
        <begin position="379"/>
        <end position="533"/>
    </location>
</feature>
<keyword evidence="11" id="KW-1185">Reference proteome</keyword>
<keyword evidence="7 8" id="KW-0802">TPR repeat</keyword>
<feature type="domain" description="O-GlcNAc transferase C-terminal" evidence="9">
    <location>
        <begin position="555"/>
        <end position="726"/>
    </location>
</feature>
<dbReference type="GO" id="GO:0097363">
    <property type="term" value="F:protein O-acetylglucosaminyltransferase activity"/>
    <property type="evidence" value="ECO:0007669"/>
    <property type="project" value="UniProtKB-EC"/>
</dbReference>
<dbReference type="PANTHER" id="PTHR44835:SF1">
    <property type="entry name" value="PROTEIN O-GLCNAC TRANSFERASE"/>
    <property type="match status" value="1"/>
</dbReference>
<evidence type="ECO:0000256" key="5">
    <source>
        <dbReference type="ARBA" id="ARBA00022679"/>
    </source>
</evidence>
<dbReference type="Gene3D" id="1.25.40.10">
    <property type="entry name" value="Tetratricopeptide repeat domain"/>
    <property type="match status" value="3"/>
</dbReference>
<feature type="repeat" description="TPR" evidence="8">
    <location>
        <begin position="264"/>
        <end position="297"/>
    </location>
</feature>
<keyword evidence="5" id="KW-0808">Transferase</keyword>
<evidence type="ECO:0000313" key="10">
    <source>
        <dbReference type="EMBL" id="QGZ62634.1"/>
    </source>
</evidence>
<comment type="pathway">
    <text evidence="1">Protein modification; protein glycosylation.</text>
</comment>
<evidence type="ECO:0000256" key="2">
    <source>
        <dbReference type="ARBA" id="ARBA00005386"/>
    </source>
</evidence>
<protein>
    <recommendedName>
        <fullName evidence="3">protein O-GlcNAc transferase</fullName>
        <ecNumber evidence="3">2.4.1.255</ecNumber>
    </recommendedName>
</protein>
<dbReference type="Gene3D" id="3.40.50.2000">
    <property type="entry name" value="Glycogen Phosphorylase B"/>
    <property type="match status" value="1"/>
</dbReference>
<evidence type="ECO:0000256" key="4">
    <source>
        <dbReference type="ARBA" id="ARBA00022676"/>
    </source>
</evidence>
<dbReference type="PROSITE" id="PS50005">
    <property type="entry name" value="TPR"/>
    <property type="match status" value="6"/>
</dbReference>
<dbReference type="Proteomes" id="UP000433577">
    <property type="component" value="Chromosome 1"/>
</dbReference>
<feature type="repeat" description="TPR" evidence="8">
    <location>
        <begin position="230"/>
        <end position="263"/>
    </location>
</feature>